<dbReference type="EMBL" id="PGTM01000216">
    <property type="protein sequence ID" value="PJF35058.1"/>
    <property type="molecule type" value="Genomic_DNA"/>
</dbReference>
<comment type="caution">
    <text evidence="2">The sequence shown here is derived from an EMBL/GenBank/DDBJ whole genome shotgun (WGS) entry which is preliminary data.</text>
</comment>
<sequence>MPTLEQTLAEYEIDLLRIIANRWDVDLPRDHKRAVSALSKAMLDREKAESVWERLSDEQRGALQVLLASAEHKMPTGTFKRLAGEVRPMGADRLVREKPHLAPISVAEALYYLGLIAYGGGQAFVYVPSDLAPLLPTNKTGYDLSAAAQRSEPLPSVPEPQNIRPADTSLVDDLTTFLVGCYIEDVPLVDESLSDEMRMALEPFFIGKVDAARVALMVNLALDMGIAALEEGKIKPVPAKARSWLDVPRPAQVRALAESWQSSRRFNELLHVPTLRVERTGTWQNDPLLARQAILNYLELVPPSDWWSVEDLIETIHEEEPDFMRPDGDYESWYIRDARTNKYLRGFEHWHAVDGALLRFILNVPMHLLGLLDIAESGKFCRLTPYGRALVGSGEWPPSVPNAPNEGKPITVDADGTCRALRATNRYERFQLARFTNWIGGVSSVEGYRYLITPESVARAKRQGVRIEQIITFLQRVTDNGVPQTVVQQLQTWAAAEAQTATLEQLWVLRVPSKALLDDLFELPKVRRYLGARLGDQAVAVRADQREALLKALRENNLHVEVAQ</sequence>
<protein>
    <recommendedName>
        <fullName evidence="1">Helicase XPB/Ssl2 N-terminal domain-containing protein</fullName>
    </recommendedName>
</protein>
<accession>A0A2M8PBY2</accession>
<name>A0A2M8PBY2_9CHLR</name>
<dbReference type="Proteomes" id="UP000229681">
    <property type="component" value="Unassembled WGS sequence"/>
</dbReference>
<dbReference type="Pfam" id="PF13625">
    <property type="entry name" value="Helicase_C_3"/>
    <property type="match status" value="1"/>
</dbReference>
<dbReference type="InterPro" id="IPR032830">
    <property type="entry name" value="XPB/Ssl2_N"/>
</dbReference>
<evidence type="ECO:0000259" key="1">
    <source>
        <dbReference type="Pfam" id="PF13625"/>
    </source>
</evidence>
<evidence type="ECO:0000313" key="2">
    <source>
        <dbReference type="EMBL" id="PJF35058.1"/>
    </source>
</evidence>
<feature type="domain" description="Helicase XPB/Ssl2 N-terminal" evidence="1">
    <location>
        <begin position="449"/>
        <end position="534"/>
    </location>
</feature>
<reference evidence="2 3" key="1">
    <citation type="submission" date="2017-11" db="EMBL/GenBank/DDBJ databases">
        <title>Evolution of Phototrophy in the Chloroflexi Phylum Driven by Horizontal Gene Transfer.</title>
        <authorList>
            <person name="Ward L.M."/>
            <person name="Hemp J."/>
            <person name="Shih P.M."/>
            <person name="Mcglynn S.E."/>
            <person name="Fischer W."/>
        </authorList>
    </citation>
    <scope>NUCLEOTIDE SEQUENCE [LARGE SCALE GENOMIC DNA]</scope>
    <source>
        <strain evidence="2">JP3_13</strain>
    </source>
</reference>
<dbReference type="AlphaFoldDB" id="A0A2M8PBY2"/>
<gene>
    <name evidence="2" type="ORF">CUN49_12515</name>
</gene>
<organism evidence="2 3">
    <name type="scientific">Candidatus Thermofonsia Clade 1 bacterium</name>
    <dbReference type="NCBI Taxonomy" id="2364210"/>
    <lineage>
        <taxon>Bacteria</taxon>
        <taxon>Bacillati</taxon>
        <taxon>Chloroflexota</taxon>
        <taxon>Candidatus Thermofontia</taxon>
        <taxon>Candidatus Thermofonsia Clade 1</taxon>
    </lineage>
</organism>
<evidence type="ECO:0000313" key="3">
    <source>
        <dbReference type="Proteomes" id="UP000229681"/>
    </source>
</evidence>
<proteinExistence type="predicted"/>